<dbReference type="EMBL" id="BMAV01008624">
    <property type="protein sequence ID" value="GFY52312.1"/>
    <property type="molecule type" value="Genomic_DNA"/>
</dbReference>
<organism evidence="2 3">
    <name type="scientific">Trichonephila inaurata madagascariensis</name>
    <dbReference type="NCBI Taxonomy" id="2747483"/>
    <lineage>
        <taxon>Eukaryota</taxon>
        <taxon>Metazoa</taxon>
        <taxon>Ecdysozoa</taxon>
        <taxon>Arthropoda</taxon>
        <taxon>Chelicerata</taxon>
        <taxon>Arachnida</taxon>
        <taxon>Araneae</taxon>
        <taxon>Araneomorphae</taxon>
        <taxon>Entelegynae</taxon>
        <taxon>Araneoidea</taxon>
        <taxon>Nephilidae</taxon>
        <taxon>Trichonephila</taxon>
        <taxon>Trichonephila inaurata</taxon>
    </lineage>
</organism>
<dbReference type="InterPro" id="IPR041686">
    <property type="entry name" value="Znf-CCCH_3"/>
</dbReference>
<proteinExistence type="predicted"/>
<sequence length="141" mass="16060">MFGKNLKPRSPISDNLVVVVSTSQVGTIIKINEHTFSLLCNEDKYQYRHCEQVKGTQIVGPLFQEKCFDVSCKFCHMIDKVNKCQYRHCTAAKARDIVCPLWPRKLCKNPSCSFRHRNIKVVAGNIIVVSCTKKEAISNNQ</sequence>
<comment type="caution">
    <text evidence="2">The sequence shown here is derived from an EMBL/GenBank/DDBJ whole genome shotgun (WGS) entry which is preliminary data.</text>
</comment>
<reference evidence="2" key="1">
    <citation type="submission" date="2020-08" db="EMBL/GenBank/DDBJ databases">
        <title>Multicomponent nature underlies the extraordinary mechanical properties of spider dragline silk.</title>
        <authorList>
            <person name="Kono N."/>
            <person name="Nakamura H."/>
            <person name="Mori M."/>
            <person name="Yoshida Y."/>
            <person name="Ohtoshi R."/>
            <person name="Malay A.D."/>
            <person name="Moran D.A.P."/>
            <person name="Tomita M."/>
            <person name="Numata K."/>
            <person name="Arakawa K."/>
        </authorList>
    </citation>
    <scope>NUCLEOTIDE SEQUENCE</scope>
</reference>
<protein>
    <recommendedName>
        <fullName evidence="1">Zinc-finger CCCH domain-containing protein</fullName>
    </recommendedName>
</protein>
<dbReference type="Proteomes" id="UP000886998">
    <property type="component" value="Unassembled WGS sequence"/>
</dbReference>
<evidence type="ECO:0000313" key="2">
    <source>
        <dbReference type="EMBL" id="GFY52312.1"/>
    </source>
</evidence>
<feature type="domain" description="Zinc-finger CCCH" evidence="1">
    <location>
        <begin position="80"/>
        <end position="122"/>
    </location>
</feature>
<name>A0A8X6XEI2_9ARAC</name>
<dbReference type="AlphaFoldDB" id="A0A8X6XEI2"/>
<evidence type="ECO:0000259" key="1">
    <source>
        <dbReference type="Pfam" id="PF15663"/>
    </source>
</evidence>
<accession>A0A8X6XEI2</accession>
<evidence type="ECO:0000313" key="3">
    <source>
        <dbReference type="Proteomes" id="UP000886998"/>
    </source>
</evidence>
<gene>
    <name evidence="2" type="ORF">TNIN_445883</name>
</gene>
<dbReference type="OrthoDB" id="5395350at2759"/>
<dbReference type="Pfam" id="PF15663">
    <property type="entry name" value="zf-CCCH_3"/>
    <property type="match status" value="1"/>
</dbReference>
<keyword evidence="3" id="KW-1185">Reference proteome</keyword>